<dbReference type="Pfam" id="PF07734">
    <property type="entry name" value="FBA_1"/>
    <property type="match status" value="1"/>
</dbReference>
<evidence type="ECO:0000313" key="4">
    <source>
        <dbReference type="Proteomes" id="UP000836841"/>
    </source>
</evidence>
<dbReference type="AlphaFoldDB" id="A0AAU9RMI4"/>
<dbReference type="SMART" id="SM00256">
    <property type="entry name" value="FBOX"/>
    <property type="match status" value="1"/>
</dbReference>
<accession>A0AAU9RMI4</accession>
<reference evidence="3 4" key="1">
    <citation type="submission" date="2022-03" db="EMBL/GenBank/DDBJ databases">
        <authorList>
            <person name="Nunn A."/>
            <person name="Chopra R."/>
            <person name="Nunn A."/>
            <person name="Contreras Garrido A."/>
        </authorList>
    </citation>
    <scope>NUCLEOTIDE SEQUENCE [LARGE SCALE GENOMIC DNA]</scope>
</reference>
<proteinExistence type="predicted"/>
<dbReference type="PANTHER" id="PTHR31672:SF13">
    <property type="entry name" value="F-BOX PROTEIN CPR30-LIKE"/>
    <property type="match status" value="1"/>
</dbReference>
<dbReference type="InterPro" id="IPR001810">
    <property type="entry name" value="F-box_dom"/>
</dbReference>
<dbReference type="Proteomes" id="UP000836841">
    <property type="component" value="Chromosome 2"/>
</dbReference>
<dbReference type="InterPro" id="IPR036047">
    <property type="entry name" value="F-box-like_dom_sf"/>
</dbReference>
<organism evidence="3 4">
    <name type="scientific">Thlaspi arvense</name>
    <name type="common">Field penny-cress</name>
    <dbReference type="NCBI Taxonomy" id="13288"/>
    <lineage>
        <taxon>Eukaryota</taxon>
        <taxon>Viridiplantae</taxon>
        <taxon>Streptophyta</taxon>
        <taxon>Embryophyta</taxon>
        <taxon>Tracheophyta</taxon>
        <taxon>Spermatophyta</taxon>
        <taxon>Magnoliopsida</taxon>
        <taxon>eudicotyledons</taxon>
        <taxon>Gunneridae</taxon>
        <taxon>Pentapetalae</taxon>
        <taxon>rosids</taxon>
        <taxon>malvids</taxon>
        <taxon>Brassicales</taxon>
        <taxon>Brassicaceae</taxon>
        <taxon>Thlaspideae</taxon>
        <taxon>Thlaspi</taxon>
    </lineage>
</organism>
<feature type="domain" description="F-box" evidence="2">
    <location>
        <begin position="72"/>
        <end position="112"/>
    </location>
</feature>
<sequence>MEEEKGKIVVSWSERETGFQSWGKKRREDDDETLFQRCISKKRRHDPDASRKYNGKDIRNRRDDDNESSIFISNDVLEEIALKLPVKALLRFQTVSKHWRRRIESRSFMERHMLHQKTTHEPPRLVCLTHGERNLTLTTMRWSESCSGTCLVEEVPAHHIERRQPELYSGITQSCDGIVCIFDEDTLTTPVTVMNPAMKRSKILPLSMFQRQCLNKTKPPPDRLILLEPGFGKDHVTGTYKLVWLHNRISDYTLSCEVFDFEANKWSCVMNTPCDLYAFGQPIFTEGWLYWLAGGKQFGDGKVLAYNLHTEMFRVITNRLVSEAPFLGAIGIFSLNDRIWLTDLMGDGGNGIQHFWRIRNALGSHWESEKMFSIDSRLLSPWFVSHDDNESSHPWPCTLVATSEDNNKVIVSNSFHTHLVQLLPRSTSLCVCSAFSAPPHTKFVPYFPSLIFPL</sequence>
<evidence type="ECO:0000259" key="2">
    <source>
        <dbReference type="SMART" id="SM00256"/>
    </source>
</evidence>
<evidence type="ECO:0000256" key="1">
    <source>
        <dbReference type="SAM" id="MobiDB-lite"/>
    </source>
</evidence>
<dbReference type="PANTHER" id="PTHR31672">
    <property type="entry name" value="BNACNNG10540D PROTEIN"/>
    <property type="match status" value="1"/>
</dbReference>
<dbReference type="EMBL" id="OU466858">
    <property type="protein sequence ID" value="CAH2045902.1"/>
    <property type="molecule type" value="Genomic_DNA"/>
</dbReference>
<dbReference type="InterPro" id="IPR006527">
    <property type="entry name" value="F-box-assoc_dom_typ1"/>
</dbReference>
<dbReference type="NCBIfam" id="TIGR01640">
    <property type="entry name" value="F_box_assoc_1"/>
    <property type="match status" value="1"/>
</dbReference>
<keyword evidence="4" id="KW-1185">Reference proteome</keyword>
<gene>
    <name evidence="3" type="ORF">TAV2_LOCUS5896</name>
</gene>
<name>A0AAU9RMI4_THLAR</name>
<feature type="compositionally biased region" description="Basic and acidic residues" evidence="1">
    <location>
        <begin position="45"/>
        <end position="60"/>
    </location>
</feature>
<protein>
    <recommendedName>
        <fullName evidence="2">F-box domain-containing protein</fullName>
    </recommendedName>
</protein>
<feature type="region of interest" description="Disordered" evidence="1">
    <location>
        <begin position="39"/>
        <end position="60"/>
    </location>
</feature>
<evidence type="ECO:0000313" key="3">
    <source>
        <dbReference type="EMBL" id="CAH2045902.1"/>
    </source>
</evidence>
<dbReference type="SUPFAM" id="SSF81383">
    <property type="entry name" value="F-box domain"/>
    <property type="match status" value="1"/>
</dbReference>
<dbReference type="InterPro" id="IPR017451">
    <property type="entry name" value="F-box-assoc_interact_dom"/>
</dbReference>
<dbReference type="Pfam" id="PF00646">
    <property type="entry name" value="F-box"/>
    <property type="match status" value="1"/>
</dbReference>
<dbReference type="InterPro" id="IPR050796">
    <property type="entry name" value="SCF_F-box_component"/>
</dbReference>